<keyword evidence="8" id="KW-0779">Telomere</keyword>
<proteinExistence type="evidence at transcript level"/>
<evidence type="ECO:0000256" key="10">
    <source>
        <dbReference type="ARBA" id="ARBA00023212"/>
    </source>
</evidence>
<evidence type="ECO:0000259" key="19">
    <source>
        <dbReference type="Pfam" id="PF12231"/>
    </source>
</evidence>
<dbReference type="InterPro" id="IPR011989">
    <property type="entry name" value="ARM-like"/>
</dbReference>
<dbReference type="GO" id="GO:2000042">
    <property type="term" value="P:negative regulation of double-strand break repair via homologous recombination"/>
    <property type="evidence" value="ECO:0007669"/>
    <property type="project" value="UniProtKB-ARBA"/>
</dbReference>
<dbReference type="PeptideAtlas" id="B4DS49"/>
<keyword evidence="10" id="KW-0206">Cytoskeleton</keyword>
<keyword evidence="6" id="KW-0597">Phosphoprotein</keyword>
<feature type="region of interest" description="Disordered" evidence="18">
    <location>
        <begin position="1"/>
        <end position="25"/>
    </location>
</feature>
<comment type="function">
    <text evidence="13">Key regulator of TP53BP1 that plays a key role in the repair of double-strand DNA breaks (DSBs) in response to DNA damage: acts by promoting non-homologous end joining (NHEJ)-mediated repair of DSBs. In response to DNA damage, interacts with ATM-phosphorylated TP53BP1. Interaction with TP53BP1 leads to dissociate the interaction between NUDT16L1/TIRR and TP53BP1, thereby unmasking the tandem Tudor-like domain of TP53BP1 and allowing recruitment to DNA DSBs. Once recruited to DSBs, RIF1 and TP53BP1 act by promoting NHEJ-mediated repair of DSBs. In the same time, RIF1 and TP53BP1 specifically counteract the function of BRCA1 by blocking DSBs resection via homologous recombination (HR) during G1 phase. Also required for immunoglobulin class-switch recombination (CSR) during antibody genesis, a process that involves the generation of DNA DSBs. Promotes NHEJ of dysfunctional telomeres.</text>
</comment>
<dbReference type="Gene3D" id="1.25.10.10">
    <property type="entry name" value="Leucine-rich Repeat Variant"/>
    <property type="match status" value="1"/>
</dbReference>
<dbReference type="GO" id="GO:0005819">
    <property type="term" value="C:spindle"/>
    <property type="evidence" value="ECO:0007669"/>
    <property type="project" value="UniProtKB-SubCell"/>
</dbReference>
<dbReference type="GO" id="GO:2001034">
    <property type="term" value="P:positive regulation of double-strand break repair via nonhomologous end joining"/>
    <property type="evidence" value="ECO:0007669"/>
    <property type="project" value="UniProtKB-ARBA"/>
</dbReference>
<reference evidence="20" key="1">
    <citation type="submission" date="2007-10" db="EMBL/GenBank/DDBJ databases">
        <title>NEDO human cDNA sequencing project focused on splicing variants.</title>
        <authorList>
            <person name="Wakamatsu A."/>
            <person name="Yamamoto J."/>
            <person name="Kimura K."/>
            <person name="Ishii S."/>
            <person name="Watanabe K."/>
            <person name="Sugiyama A."/>
            <person name="Murakawa K."/>
            <person name="Kaida T."/>
            <person name="Tsuchiya K."/>
            <person name="Fukuzumi Y."/>
            <person name="Kumagai A."/>
            <person name="Oishi Y."/>
            <person name="Yamamoto S."/>
            <person name="Ono Y."/>
            <person name="Komori Y."/>
            <person name="Yamazaki M."/>
            <person name="Kisu Y."/>
            <person name="Nishikawa T."/>
            <person name="Sugano S."/>
            <person name="Nomura N."/>
            <person name="Isogai T."/>
        </authorList>
    </citation>
    <scope>NUCLEOTIDE SEQUENCE</scope>
    <source>
        <tissue evidence="20">Brain</tissue>
    </source>
</reference>
<evidence type="ECO:0000256" key="1">
    <source>
        <dbReference type="ARBA" id="ARBA00004123"/>
    </source>
</evidence>
<dbReference type="PANTHER" id="PTHR22928">
    <property type="entry name" value="TELOMERE-ASSOCIATED PROTEIN RIF1"/>
    <property type="match status" value="1"/>
</dbReference>
<keyword evidence="11" id="KW-0539">Nucleus</keyword>
<name>B4DS49_HUMAN</name>
<evidence type="ECO:0000256" key="12">
    <source>
        <dbReference type="ARBA" id="ARBA00023306"/>
    </source>
</evidence>
<evidence type="ECO:0000256" key="16">
    <source>
        <dbReference type="ARBA" id="ARBA00069421"/>
    </source>
</evidence>
<dbReference type="GO" id="GO:0005634">
    <property type="term" value="C:nucleus"/>
    <property type="evidence" value="ECO:0007669"/>
    <property type="project" value="UniProtKB-SubCell"/>
</dbReference>
<dbReference type="AlphaFoldDB" id="B4DS49"/>
<evidence type="ECO:0000256" key="2">
    <source>
        <dbReference type="ARBA" id="ARBA00004186"/>
    </source>
</evidence>
<accession>B4DS49</accession>
<comment type="subcellular location">
    <subcellularLocation>
        <location evidence="3">Chromosome</location>
        <location evidence="3">Telomere</location>
    </subcellularLocation>
    <subcellularLocation>
        <location evidence="2">Cytoplasm</location>
        <location evidence="2">Cytoskeleton</location>
        <location evidence="2">Spindle</location>
    </subcellularLocation>
    <subcellularLocation>
        <location evidence="1">Nucleus</location>
    </subcellularLocation>
</comment>
<evidence type="ECO:0000256" key="15">
    <source>
        <dbReference type="ARBA" id="ARBA00062353"/>
    </source>
</evidence>
<evidence type="ECO:0000256" key="14">
    <source>
        <dbReference type="ARBA" id="ARBA00061562"/>
    </source>
</evidence>
<comment type="similarity">
    <text evidence="14">Belongs to the RIF1 family.</text>
</comment>
<evidence type="ECO:0000256" key="7">
    <source>
        <dbReference type="ARBA" id="ARBA00022763"/>
    </source>
</evidence>
<evidence type="ECO:0000256" key="11">
    <source>
        <dbReference type="ARBA" id="ARBA00023242"/>
    </source>
</evidence>
<organism evidence="20">
    <name type="scientific">Homo sapiens</name>
    <name type="common">Human</name>
    <dbReference type="NCBI Taxonomy" id="9606"/>
    <lineage>
        <taxon>Eukaryota</taxon>
        <taxon>Metazoa</taxon>
        <taxon>Chordata</taxon>
        <taxon>Craniata</taxon>
        <taxon>Vertebrata</taxon>
        <taxon>Euteleostomi</taxon>
        <taxon>Mammalia</taxon>
        <taxon>Eutheria</taxon>
        <taxon>Euarchontoglires</taxon>
        <taxon>Primates</taxon>
        <taxon>Haplorrhini</taxon>
        <taxon>Catarrhini</taxon>
        <taxon>Hominidae</taxon>
        <taxon>Homo</taxon>
    </lineage>
</organism>
<evidence type="ECO:0000256" key="3">
    <source>
        <dbReference type="ARBA" id="ARBA00004574"/>
    </source>
</evidence>
<dbReference type="FunFam" id="1.25.10.10:FF:000255">
    <property type="entry name" value="Telomere-associated protein RIF1 isoform 1"/>
    <property type="match status" value="1"/>
</dbReference>
<dbReference type="Pfam" id="PF12231">
    <property type="entry name" value="Rif1_N"/>
    <property type="match status" value="2"/>
</dbReference>
<dbReference type="EMBL" id="AK299572">
    <property type="protein sequence ID" value="BAG61511.1"/>
    <property type="molecule type" value="mRNA"/>
</dbReference>
<dbReference type="GO" id="GO:0006281">
    <property type="term" value="P:DNA repair"/>
    <property type="evidence" value="ECO:0007669"/>
    <property type="project" value="UniProtKB-KW"/>
</dbReference>
<feature type="domain" description="Telomere-associated protein Rif1 N-terminal" evidence="19">
    <location>
        <begin position="234"/>
        <end position="329"/>
    </location>
</feature>
<dbReference type="InterPro" id="IPR016024">
    <property type="entry name" value="ARM-type_fold"/>
</dbReference>
<dbReference type="InterPro" id="IPR022031">
    <property type="entry name" value="Rif1_N"/>
</dbReference>
<keyword evidence="5" id="KW-0963">Cytoplasm</keyword>
<dbReference type="PANTHER" id="PTHR22928:SF3">
    <property type="entry name" value="TELOMERE-ASSOCIATED PROTEIN RIF1"/>
    <property type="match status" value="1"/>
</dbReference>
<dbReference type="GO" id="GO:0035861">
    <property type="term" value="C:site of double-strand break"/>
    <property type="evidence" value="ECO:0007669"/>
    <property type="project" value="UniProtKB-ARBA"/>
</dbReference>
<evidence type="ECO:0000256" key="4">
    <source>
        <dbReference type="ARBA" id="ARBA00022454"/>
    </source>
</evidence>
<evidence type="ECO:0000256" key="13">
    <source>
        <dbReference type="ARBA" id="ARBA00053654"/>
    </source>
</evidence>
<comment type="subunit">
    <text evidence="15">Interacts with TP53BP1 (when phosphorylated by ATM). May interact with TRF2. Interacts with SHLD2. Interacts with ERCC6 (via WHD region). Interacts with ASTE1.</text>
</comment>
<sequence>MTARGQSPLAPLLETLEDPSASHGGQTDAYLTLTSRMTGEEGKEVITEIEKKLPRLYKVLKTHISSQNSELSSAALQALGFCLYNPKITSELSEANALELLSKLNDTIKNSDKNVRTRALWVISKQTFPSEVVGKMVSSIIDSLEILFNKGETHSAVVDFEALNVIVRLIEQAPIQMGEEAVRWAKLVIPLVVHSAQKVHLRGATALEMGMPLLLQKQQEIASITEQLMTTTLHRSGSFINSLLQLEELGFRSGAPMIKKIAFIAWKSLIDNFALNPDILCSAKRLKLLMQPLSSIHVRTETLALTKLEVWWYLLMRLGPHLPANFEQVLPPRTEPRELPE</sequence>
<evidence type="ECO:0000256" key="18">
    <source>
        <dbReference type="SAM" id="MobiDB-lite"/>
    </source>
</evidence>
<evidence type="ECO:0000256" key="6">
    <source>
        <dbReference type="ARBA" id="ARBA00022553"/>
    </source>
</evidence>
<dbReference type="GO" id="GO:0000723">
    <property type="term" value="P:telomere maintenance"/>
    <property type="evidence" value="ECO:0007669"/>
    <property type="project" value="UniProtKB-ARBA"/>
</dbReference>
<dbReference type="GO" id="GO:0000781">
    <property type="term" value="C:chromosome, telomeric region"/>
    <property type="evidence" value="ECO:0007669"/>
    <property type="project" value="UniProtKB-SubCell"/>
</dbReference>
<feature type="domain" description="Telomere-associated protein Rif1 N-terminal" evidence="19">
    <location>
        <begin position="22"/>
        <end position="233"/>
    </location>
</feature>
<keyword evidence="9" id="KW-0234">DNA repair</keyword>
<dbReference type="SUPFAM" id="SSF48371">
    <property type="entry name" value="ARM repeat"/>
    <property type="match status" value="1"/>
</dbReference>
<evidence type="ECO:0000256" key="17">
    <source>
        <dbReference type="ARBA" id="ARBA00077619"/>
    </source>
</evidence>
<keyword evidence="7" id="KW-0227">DNA damage</keyword>
<dbReference type="ProteomicsDB" id="4994"/>
<evidence type="ECO:0000256" key="9">
    <source>
        <dbReference type="ARBA" id="ARBA00023204"/>
    </source>
</evidence>
<protein>
    <recommendedName>
        <fullName evidence="16">Telomere-associated protein RIF1</fullName>
    </recommendedName>
    <alternativeName>
        <fullName evidence="17">Rap1-interacting factor 1 homolog</fullName>
    </alternativeName>
</protein>
<evidence type="ECO:0000256" key="5">
    <source>
        <dbReference type="ARBA" id="ARBA00022490"/>
    </source>
</evidence>
<evidence type="ECO:0000256" key="8">
    <source>
        <dbReference type="ARBA" id="ARBA00022895"/>
    </source>
</evidence>
<evidence type="ECO:0000313" key="20">
    <source>
        <dbReference type="EMBL" id="BAG61511.1"/>
    </source>
</evidence>
<keyword evidence="12" id="KW-0131">Cell cycle</keyword>
<keyword evidence="4" id="KW-0158">Chromosome</keyword>